<evidence type="ECO:0000313" key="3">
    <source>
        <dbReference type="EMBL" id="KAJ8915284.1"/>
    </source>
</evidence>
<protein>
    <recommendedName>
        <fullName evidence="2">DUF1758 domain-containing protein</fullName>
    </recommendedName>
</protein>
<organism evidence="3 4">
    <name type="scientific">Exocentrus adspersus</name>
    <dbReference type="NCBI Taxonomy" id="1586481"/>
    <lineage>
        <taxon>Eukaryota</taxon>
        <taxon>Metazoa</taxon>
        <taxon>Ecdysozoa</taxon>
        <taxon>Arthropoda</taxon>
        <taxon>Hexapoda</taxon>
        <taxon>Insecta</taxon>
        <taxon>Pterygota</taxon>
        <taxon>Neoptera</taxon>
        <taxon>Endopterygota</taxon>
        <taxon>Coleoptera</taxon>
        <taxon>Polyphaga</taxon>
        <taxon>Cucujiformia</taxon>
        <taxon>Chrysomeloidea</taxon>
        <taxon>Cerambycidae</taxon>
        <taxon>Lamiinae</taxon>
        <taxon>Acanthocinini</taxon>
        <taxon>Exocentrus</taxon>
    </lineage>
</organism>
<keyword evidence="4" id="KW-1185">Reference proteome</keyword>
<dbReference type="AlphaFoldDB" id="A0AAV8VMN1"/>
<evidence type="ECO:0000313" key="4">
    <source>
        <dbReference type="Proteomes" id="UP001159042"/>
    </source>
</evidence>
<sequence>MPTYDDLITFVKEQARICNRNSGNSANRSTINSNKTNHNSNSHSNKPKFMHSFVVQGTSGSKCIVCKTNSHSMFVQNHNLCLNCLSFHKIINCKSTHTCRTCHQRHHTLLHFKTTSQDPLKAIGKPVLDASVDQSNSSNLSADNPMAGSSTFSLGSNKDAMTNQPTPPIVNCCSVGNNNNASCTNSIVLLSTAKVHILDSFGNLHEARFLLDSGSQANFLSLEFSRRLKLHLSPCYYNVCGFGSISSSIHGSANLVIISQHDINSRYSIEVLVVEKVTDQLPPVPIDLSSLSHLDSLPLADSSFHVPQKIDGILGAHLFANLLRNKHVAGPPHTPIAVETSLGYVVMGSSPVLVPSQSAITHTYCTTIESLDKLVHRFWEIEDIPCAPVLHPDDVECENLFQTTYSRDISGRYTVALPFKLDSSFLSYVFVGTRQVFRHVGT</sequence>
<accession>A0AAV8VMN1</accession>
<feature type="region of interest" description="Disordered" evidence="1">
    <location>
        <begin position="20"/>
        <end position="46"/>
    </location>
</feature>
<name>A0AAV8VMN1_9CUCU</name>
<dbReference type="InterPro" id="IPR008737">
    <property type="entry name" value="DUF1758"/>
</dbReference>
<comment type="caution">
    <text evidence="3">The sequence shown here is derived from an EMBL/GenBank/DDBJ whole genome shotgun (WGS) entry which is preliminary data.</text>
</comment>
<dbReference type="PANTHER" id="PTHR47331">
    <property type="entry name" value="PHD-TYPE DOMAIN-CONTAINING PROTEIN"/>
    <property type="match status" value="1"/>
</dbReference>
<dbReference type="PANTHER" id="PTHR47331:SF5">
    <property type="entry name" value="RIBONUCLEASE H"/>
    <property type="match status" value="1"/>
</dbReference>
<dbReference type="Pfam" id="PF05585">
    <property type="entry name" value="DUF1758"/>
    <property type="match status" value="1"/>
</dbReference>
<proteinExistence type="predicted"/>
<dbReference type="Proteomes" id="UP001159042">
    <property type="component" value="Unassembled WGS sequence"/>
</dbReference>
<reference evidence="3 4" key="1">
    <citation type="journal article" date="2023" name="Insect Mol. Biol.">
        <title>Genome sequencing provides insights into the evolution of gene families encoding plant cell wall-degrading enzymes in longhorned beetles.</title>
        <authorList>
            <person name="Shin N.R."/>
            <person name="Okamura Y."/>
            <person name="Kirsch R."/>
            <person name="Pauchet Y."/>
        </authorList>
    </citation>
    <scope>NUCLEOTIDE SEQUENCE [LARGE SCALE GENOMIC DNA]</scope>
    <source>
        <strain evidence="3">EAD_L_NR</strain>
    </source>
</reference>
<dbReference type="InterPro" id="IPR021109">
    <property type="entry name" value="Peptidase_aspartic_dom_sf"/>
</dbReference>
<gene>
    <name evidence="3" type="ORF">NQ315_014792</name>
</gene>
<feature type="domain" description="DUF1758" evidence="2">
    <location>
        <begin position="207"/>
        <end position="282"/>
    </location>
</feature>
<dbReference type="Gene3D" id="2.40.70.10">
    <property type="entry name" value="Acid Proteases"/>
    <property type="match status" value="1"/>
</dbReference>
<feature type="compositionally biased region" description="Low complexity" evidence="1">
    <location>
        <begin position="29"/>
        <end position="44"/>
    </location>
</feature>
<evidence type="ECO:0000256" key="1">
    <source>
        <dbReference type="SAM" id="MobiDB-lite"/>
    </source>
</evidence>
<dbReference type="EMBL" id="JANEYG010000055">
    <property type="protein sequence ID" value="KAJ8915284.1"/>
    <property type="molecule type" value="Genomic_DNA"/>
</dbReference>
<evidence type="ECO:0000259" key="2">
    <source>
        <dbReference type="Pfam" id="PF05585"/>
    </source>
</evidence>